<dbReference type="Proteomes" id="UP000006327">
    <property type="component" value="Unassembled WGS sequence"/>
</dbReference>
<dbReference type="PROSITE" id="PS51677">
    <property type="entry name" value="NODB"/>
    <property type="match status" value="1"/>
</dbReference>
<evidence type="ECO:0000313" key="6">
    <source>
        <dbReference type="Proteomes" id="UP000006327"/>
    </source>
</evidence>
<keyword evidence="2 3" id="KW-0732">Signal</keyword>
<dbReference type="EMBL" id="BAEO01000065">
    <property type="protein sequence ID" value="GAC21724.1"/>
    <property type="molecule type" value="Genomic_DNA"/>
</dbReference>
<dbReference type="Pfam" id="PF01522">
    <property type="entry name" value="Polysacc_deac_1"/>
    <property type="match status" value="1"/>
</dbReference>
<evidence type="ECO:0000313" key="5">
    <source>
        <dbReference type="EMBL" id="GAC21724.1"/>
    </source>
</evidence>
<organism evidence="5 6">
    <name type="scientific">Paraglaciecola arctica BSs20135</name>
    <dbReference type="NCBI Taxonomy" id="493475"/>
    <lineage>
        <taxon>Bacteria</taxon>
        <taxon>Pseudomonadati</taxon>
        <taxon>Pseudomonadota</taxon>
        <taxon>Gammaproteobacteria</taxon>
        <taxon>Alteromonadales</taxon>
        <taxon>Alteromonadaceae</taxon>
        <taxon>Paraglaciecola</taxon>
    </lineage>
</organism>
<name>K6XM38_9ALTE</name>
<feature type="chain" id="PRO_5003896778" description="NodB homology domain-containing protein" evidence="3">
    <location>
        <begin position="23"/>
        <end position="326"/>
    </location>
</feature>
<dbReference type="CDD" id="cd10973">
    <property type="entry name" value="CE4_DAC_u4_5s"/>
    <property type="match status" value="1"/>
</dbReference>
<dbReference type="InterPro" id="IPR002509">
    <property type="entry name" value="NODB_dom"/>
</dbReference>
<dbReference type="InterPro" id="IPR051398">
    <property type="entry name" value="Polysacch_Deacetylase"/>
</dbReference>
<dbReference type="PANTHER" id="PTHR34216:SF3">
    <property type="entry name" value="POLY-BETA-1,6-N-ACETYL-D-GLUCOSAMINE N-DEACETYLASE"/>
    <property type="match status" value="1"/>
</dbReference>
<proteinExistence type="predicted"/>
<comment type="subcellular location">
    <subcellularLocation>
        <location evidence="1">Secreted</location>
    </subcellularLocation>
</comment>
<evidence type="ECO:0000256" key="2">
    <source>
        <dbReference type="ARBA" id="ARBA00022729"/>
    </source>
</evidence>
<dbReference type="PROSITE" id="PS51257">
    <property type="entry name" value="PROKAR_LIPOPROTEIN"/>
    <property type="match status" value="1"/>
</dbReference>
<dbReference type="Gene3D" id="3.20.20.370">
    <property type="entry name" value="Glycoside hydrolase/deacetylase"/>
    <property type="match status" value="1"/>
</dbReference>
<dbReference type="GO" id="GO:0005576">
    <property type="term" value="C:extracellular region"/>
    <property type="evidence" value="ECO:0007669"/>
    <property type="project" value="UniProtKB-SubCell"/>
</dbReference>
<accession>K6XM38</accession>
<dbReference type="GO" id="GO:0005975">
    <property type="term" value="P:carbohydrate metabolic process"/>
    <property type="evidence" value="ECO:0007669"/>
    <property type="project" value="InterPro"/>
</dbReference>
<keyword evidence="6" id="KW-1185">Reference proteome</keyword>
<comment type="caution">
    <text evidence="5">The sequence shown here is derived from an EMBL/GenBank/DDBJ whole genome shotgun (WGS) entry which is preliminary data.</text>
</comment>
<sequence>MKCFSLLILPVLFLVGCSSTQRQVIASNDDFIVLQTDGNDTFSSLSEEFLGSKRYSEILQRYNPDTSMVSGSYIAVPKRAINHSGVFVDGYQRIPVLCYHQFTNDSKSKNKMVVTRDEFERQMDYLASNDYQVLRLSDLGSFINGKKELPIKSVVITIDDGYKSYLEVAYPILEKYDFPSTMFVYPDFIGAGPALKWKDVKFLSKTPLVDIQSHSKSHDSLSPLPLGESDKDYLTRLKIEVEGAEKILSSRTKQTINHFAYPYGNSSLEIIELLEQNDYELAVTVHKGSNASFSAPFLLHRTMIYGGDSLNTFKKSLDVFSTVALK</sequence>
<evidence type="ECO:0000256" key="1">
    <source>
        <dbReference type="ARBA" id="ARBA00004613"/>
    </source>
</evidence>
<dbReference type="GO" id="GO:0016810">
    <property type="term" value="F:hydrolase activity, acting on carbon-nitrogen (but not peptide) bonds"/>
    <property type="evidence" value="ECO:0007669"/>
    <property type="project" value="InterPro"/>
</dbReference>
<reference evidence="5 6" key="1">
    <citation type="journal article" date="2017" name="Antonie Van Leeuwenhoek">
        <title>Rhizobium rhizosphaerae sp. nov., a novel species isolated from rice rhizosphere.</title>
        <authorList>
            <person name="Zhao J.J."/>
            <person name="Zhang J."/>
            <person name="Zhang R.J."/>
            <person name="Zhang C.W."/>
            <person name="Yin H.Q."/>
            <person name="Zhang X.X."/>
        </authorList>
    </citation>
    <scope>NUCLEOTIDE SEQUENCE [LARGE SCALE GENOMIC DNA]</scope>
    <source>
        <strain evidence="5 6">BSs20135</strain>
    </source>
</reference>
<dbReference type="SUPFAM" id="SSF88713">
    <property type="entry name" value="Glycoside hydrolase/deacetylase"/>
    <property type="match status" value="1"/>
</dbReference>
<dbReference type="RefSeq" id="WP_007624999.1">
    <property type="nucleotide sequence ID" value="NZ_BAEO01000065.1"/>
</dbReference>
<protein>
    <recommendedName>
        <fullName evidence="4">NodB homology domain-containing protein</fullName>
    </recommendedName>
</protein>
<dbReference type="eggNOG" id="COG0726">
    <property type="taxonomic scope" value="Bacteria"/>
</dbReference>
<feature type="signal peptide" evidence="3">
    <location>
        <begin position="1"/>
        <end position="22"/>
    </location>
</feature>
<dbReference type="PANTHER" id="PTHR34216">
    <property type="match status" value="1"/>
</dbReference>
<evidence type="ECO:0000259" key="4">
    <source>
        <dbReference type="PROSITE" id="PS51677"/>
    </source>
</evidence>
<dbReference type="InterPro" id="IPR011330">
    <property type="entry name" value="Glyco_hydro/deAcase_b/a-brl"/>
</dbReference>
<dbReference type="AlphaFoldDB" id="K6XM38"/>
<evidence type="ECO:0000256" key="3">
    <source>
        <dbReference type="SAM" id="SignalP"/>
    </source>
</evidence>
<dbReference type="STRING" id="493475.GARC_4787"/>
<dbReference type="OrthoDB" id="9814639at2"/>
<feature type="domain" description="NodB homology" evidence="4">
    <location>
        <begin position="152"/>
        <end position="326"/>
    </location>
</feature>
<gene>
    <name evidence="5" type="ORF">GARC_4787</name>
</gene>